<dbReference type="Proteomes" id="UP000227088">
    <property type="component" value="Unassembled WGS sequence"/>
</dbReference>
<proteinExistence type="predicted"/>
<comment type="caution">
    <text evidence="1">The sequence shown here is derived from an EMBL/GenBank/DDBJ whole genome shotgun (WGS) entry which is preliminary data.</text>
</comment>
<gene>
    <name evidence="1" type="ORF">A9R00_05630</name>
</gene>
<protein>
    <recommendedName>
        <fullName evidence="3">Metanogen output domain-containing protein</fullName>
    </recommendedName>
</protein>
<sequence length="141" mass="16157">MNINQLNKRLFNSFMGLTHWLTETKRRNIIGKPFMRALGSLTLKVKKAQKKNTALESAEEWQRMFPSKKMVPITRIEENTVYAEIRSECPYRGSGNVEGCHRMMEYDRKMMEKIGASFTVVQSQAEAGNTHCVVAISSKLP</sequence>
<evidence type="ECO:0000313" key="1">
    <source>
        <dbReference type="EMBL" id="OUS40512.1"/>
    </source>
</evidence>
<name>A0A1Y5HZR0_OLEAN</name>
<reference evidence="2" key="1">
    <citation type="journal article" date="2017" name="Proc. Natl. Acad. Sci. U.S.A.">
        <title>Simulation of Deepwater Horizon oil plume reveals substrate specialization within a complex community of hydrocarbon degraders.</title>
        <authorList>
            <person name="Hu P."/>
            <person name="Dubinsky E.A."/>
            <person name="Probst A.J."/>
            <person name="Wang J."/>
            <person name="Sieber C.M.K."/>
            <person name="Tom L.M."/>
            <person name="Gardinali P."/>
            <person name="Banfield J.F."/>
            <person name="Atlas R.M."/>
            <person name="Andersen G.L."/>
        </authorList>
    </citation>
    <scope>NUCLEOTIDE SEQUENCE [LARGE SCALE GENOMIC DNA]</scope>
</reference>
<dbReference type="EMBL" id="MABE01000323">
    <property type="protein sequence ID" value="OUS40512.1"/>
    <property type="molecule type" value="Genomic_DNA"/>
</dbReference>
<organism evidence="1 2">
    <name type="scientific">Oleispira antarctica</name>
    <dbReference type="NCBI Taxonomy" id="188908"/>
    <lineage>
        <taxon>Bacteria</taxon>
        <taxon>Pseudomonadati</taxon>
        <taxon>Pseudomonadota</taxon>
        <taxon>Gammaproteobacteria</taxon>
        <taxon>Oceanospirillales</taxon>
        <taxon>Oceanospirillaceae</taxon>
        <taxon>Oleispira</taxon>
    </lineage>
</organism>
<evidence type="ECO:0000313" key="2">
    <source>
        <dbReference type="Proteomes" id="UP000227088"/>
    </source>
</evidence>
<accession>A0A1Y5HZR0</accession>
<evidence type="ECO:0008006" key="3">
    <source>
        <dbReference type="Google" id="ProtNLM"/>
    </source>
</evidence>
<dbReference type="AlphaFoldDB" id="A0A1Y5HZR0"/>